<dbReference type="AlphaFoldDB" id="A0A024H0I8"/>
<gene>
    <name evidence="1" type="ORF">ARTSIC4J27_1194</name>
</gene>
<organism evidence="1 2">
    <name type="scientific">Pseudarthrobacter siccitolerans</name>
    <dbReference type="NCBI Taxonomy" id="861266"/>
    <lineage>
        <taxon>Bacteria</taxon>
        <taxon>Bacillati</taxon>
        <taxon>Actinomycetota</taxon>
        <taxon>Actinomycetes</taxon>
        <taxon>Micrococcales</taxon>
        <taxon>Micrococcaceae</taxon>
        <taxon>Pseudarthrobacter</taxon>
    </lineage>
</organism>
<protein>
    <submittedName>
        <fullName evidence="1">Uncharacterized protein</fullName>
    </submittedName>
</protein>
<evidence type="ECO:0000313" key="2">
    <source>
        <dbReference type="Proteomes" id="UP000035722"/>
    </source>
</evidence>
<dbReference type="Proteomes" id="UP000035722">
    <property type="component" value="Unassembled WGS sequence"/>
</dbReference>
<dbReference type="OrthoDB" id="4858440at2"/>
<accession>A0A024H0I8</accession>
<comment type="caution">
    <text evidence="1">The sequence shown here is derived from an EMBL/GenBank/DDBJ whole genome shotgun (WGS) entry which is preliminary data.</text>
</comment>
<sequence>MTETTTAPSSTSGQGYPDAIGFGFAELLVLLNLKRGPASEASAAALRLQDELDDASLLSAGASSLVARGAAAVGPGGELSVAGPVAAVTHALTEATKRVQVNLLTADSVDNVLSIESAEYRILLQPRAYLSWFAMAQRPDSTPAEANFFIVRKHLEDNPTGGATIRLLQDGATKQLLVKRSGQGWAVGHGVVDAPSEPIQELTGLTDGQVLDHIRSIRQD</sequence>
<dbReference type="STRING" id="861266.ARTSIC4J27_1194"/>
<dbReference type="RefSeq" id="WP_050054273.1">
    <property type="nucleotide sequence ID" value="NZ_CAQI01000034.1"/>
</dbReference>
<reference evidence="2" key="1">
    <citation type="journal article" date="2014" name="Genome Announc.">
        <title>Genome Sequence of Arthrobacter siccitolerans 4J27, a Xeroprotectant-Producing Desiccation-Tolerant Microorganism.</title>
        <authorList>
            <person name="Manzanera M."/>
            <person name="Santa-Cruz-Calvo L."/>
            <person name="Vilchez J.I."/>
            <person name="Garcia-Fontana C."/>
            <person name="Silva-Castro G.A."/>
            <person name="Calvo C."/>
            <person name="Gonzalez-Lopez J."/>
        </authorList>
    </citation>
    <scope>NUCLEOTIDE SEQUENCE [LARGE SCALE GENOMIC DNA]</scope>
    <source>
        <strain evidence="2">4J27</strain>
    </source>
</reference>
<proteinExistence type="predicted"/>
<dbReference type="EMBL" id="CAQI01000034">
    <property type="protein sequence ID" value="CCQ45256.1"/>
    <property type="molecule type" value="Genomic_DNA"/>
</dbReference>
<keyword evidence="2" id="KW-1185">Reference proteome</keyword>
<name>A0A024H0I8_9MICC</name>
<evidence type="ECO:0000313" key="1">
    <source>
        <dbReference type="EMBL" id="CCQ45256.1"/>
    </source>
</evidence>